<dbReference type="PANTHER" id="PTHR47970:SF29">
    <property type="entry name" value="KINESIN FAMILY MEMBER 20B"/>
    <property type="match status" value="1"/>
</dbReference>
<keyword evidence="3" id="KW-0597">Phosphoprotein</keyword>
<keyword evidence="2" id="KW-0963">Cytoplasm</keyword>
<dbReference type="GO" id="GO:0007018">
    <property type="term" value="P:microtubule-based movement"/>
    <property type="evidence" value="ECO:0007669"/>
    <property type="project" value="InterPro"/>
</dbReference>
<keyword evidence="5 10" id="KW-0547">Nucleotide-binding</keyword>
<dbReference type="InterPro" id="IPR036961">
    <property type="entry name" value="Kinesin_motor_dom_sf"/>
</dbReference>
<dbReference type="GO" id="GO:0005524">
    <property type="term" value="F:ATP binding"/>
    <property type="evidence" value="ECO:0007669"/>
    <property type="project" value="UniProtKB-UniRule"/>
</dbReference>
<evidence type="ECO:0000256" key="8">
    <source>
        <dbReference type="ARBA" id="ARBA00023175"/>
    </source>
</evidence>
<evidence type="ECO:0000256" key="7">
    <source>
        <dbReference type="ARBA" id="ARBA00023054"/>
    </source>
</evidence>
<dbReference type="SMART" id="SM00129">
    <property type="entry name" value="KISc"/>
    <property type="match status" value="1"/>
</dbReference>
<dbReference type="GO" id="GO:0005876">
    <property type="term" value="C:spindle microtubule"/>
    <property type="evidence" value="ECO:0007669"/>
    <property type="project" value="TreeGrafter"/>
</dbReference>
<dbReference type="PRINTS" id="PR00380">
    <property type="entry name" value="KINESINHEAVY"/>
</dbReference>
<evidence type="ECO:0000313" key="13">
    <source>
        <dbReference type="Ensembl" id="ENSSMAP00000067687.1"/>
    </source>
</evidence>
<evidence type="ECO:0000256" key="2">
    <source>
        <dbReference type="ARBA" id="ARBA00022490"/>
    </source>
</evidence>
<organism evidence="13 14">
    <name type="scientific">Scophthalmus maximus</name>
    <name type="common">Turbot</name>
    <name type="synonym">Psetta maxima</name>
    <dbReference type="NCBI Taxonomy" id="52904"/>
    <lineage>
        <taxon>Eukaryota</taxon>
        <taxon>Metazoa</taxon>
        <taxon>Chordata</taxon>
        <taxon>Craniata</taxon>
        <taxon>Vertebrata</taxon>
        <taxon>Euteleostomi</taxon>
        <taxon>Actinopterygii</taxon>
        <taxon>Neopterygii</taxon>
        <taxon>Teleostei</taxon>
        <taxon>Neoteleostei</taxon>
        <taxon>Acanthomorphata</taxon>
        <taxon>Carangaria</taxon>
        <taxon>Pleuronectiformes</taxon>
        <taxon>Pleuronectoidei</taxon>
        <taxon>Scophthalmidae</taxon>
        <taxon>Scophthalmus</taxon>
    </lineage>
</organism>
<keyword evidence="6 10" id="KW-0067">ATP-binding</keyword>
<comment type="similarity">
    <text evidence="10 11">Belongs to the TRAFAC class myosin-kinesin ATPase superfamily. Kinesin family.</text>
</comment>
<reference evidence="13" key="1">
    <citation type="submission" date="2023-05" db="EMBL/GenBank/DDBJ databases">
        <title>High-quality long-read genome of Scophthalmus maximus.</title>
        <authorList>
            <person name="Lien S."/>
            <person name="Martinez P."/>
        </authorList>
    </citation>
    <scope>NUCLEOTIDE SEQUENCE [LARGE SCALE GENOMIC DNA]</scope>
</reference>
<evidence type="ECO:0000256" key="10">
    <source>
        <dbReference type="PROSITE-ProRule" id="PRU00283"/>
    </source>
</evidence>
<dbReference type="InterPro" id="IPR027417">
    <property type="entry name" value="P-loop_NTPase"/>
</dbReference>
<keyword evidence="9" id="KW-0206">Cytoskeleton</keyword>
<dbReference type="GO" id="GO:0051231">
    <property type="term" value="P:spindle elongation"/>
    <property type="evidence" value="ECO:0007669"/>
    <property type="project" value="TreeGrafter"/>
</dbReference>
<dbReference type="InterPro" id="IPR019821">
    <property type="entry name" value="Kinesin_motor_CS"/>
</dbReference>
<dbReference type="Proteomes" id="UP000694558">
    <property type="component" value="Chromosome 15"/>
</dbReference>
<dbReference type="PANTHER" id="PTHR47970">
    <property type="entry name" value="KINESIN-LIKE PROTEIN KIF11"/>
    <property type="match status" value="1"/>
</dbReference>
<dbReference type="GO" id="GO:0072686">
    <property type="term" value="C:mitotic spindle"/>
    <property type="evidence" value="ECO:0007669"/>
    <property type="project" value="TreeGrafter"/>
</dbReference>
<dbReference type="GO" id="GO:0090307">
    <property type="term" value="P:mitotic spindle assembly"/>
    <property type="evidence" value="ECO:0007669"/>
    <property type="project" value="TreeGrafter"/>
</dbReference>
<comment type="subcellular location">
    <subcellularLocation>
        <location evidence="1">Cytoplasm</location>
        <location evidence="1">Cytoskeleton</location>
        <location evidence="1">Spindle</location>
    </subcellularLocation>
</comment>
<dbReference type="GeneTree" id="ENSGT00940000155989"/>
<dbReference type="GO" id="GO:0008017">
    <property type="term" value="F:microtubule binding"/>
    <property type="evidence" value="ECO:0007669"/>
    <property type="project" value="InterPro"/>
</dbReference>
<dbReference type="Ensembl" id="ENSSMAT00000062859.1">
    <property type="protein sequence ID" value="ENSSMAP00000067687.1"/>
    <property type="gene ID" value="ENSSMAG00000027821.1"/>
</dbReference>
<evidence type="ECO:0000256" key="11">
    <source>
        <dbReference type="RuleBase" id="RU000394"/>
    </source>
</evidence>
<sequence>MSPLTVTVVQLSSPEEREHLQVYLRIRPFTSAESTNGESQDCVSMEPPDTVLLKPPCSSLSARLSADRSLPQTGQRFQFSQVYGPETTQTQMFEGTVKDLVTDVLQGGNSLVFTYGVTNAGKTFTFLGPDADAGILPRSLDVIFSSIDEHVFSETCFKPHRCREFTRLTREQQAEEAAFKRNLFSGCFINVCRRPTGSSVPGTTVAAEDRIHLQVETHTKFSVWVSFCEIYNENIHDLLEAAPSGAPKRTVLRLSQDVKGNAFVKDLRWVQVNGADEAYKVMKLGKKNQSFSATRLNQLSSRSHSIFSIRILRLEDVGTPRVHNVSELCLCDLAGSERCAKTQNQGERLKEAGNINTSLLILGKYHNFPSKLTHYLQGFFCGRGKACMIVNINQCASMYDETLNVLKFSAVAQKVIFRYRFKWFTIASDFKTDSKQSYFRLWFCPRGFDSIECLTENLLLNKQEIYLKLFSDFTVNDEVVCVCVPQQQGKLVQQLQQQLKKERADGLLMEARVREEISREFSELFSEMQSDYK</sequence>
<dbReference type="InterPro" id="IPR047149">
    <property type="entry name" value="KIF11-like"/>
</dbReference>
<dbReference type="SUPFAM" id="SSF52540">
    <property type="entry name" value="P-loop containing nucleoside triphosphate hydrolases"/>
    <property type="match status" value="1"/>
</dbReference>
<dbReference type="Pfam" id="PF00225">
    <property type="entry name" value="Kinesin"/>
    <property type="match status" value="1"/>
</dbReference>
<evidence type="ECO:0000259" key="12">
    <source>
        <dbReference type="PROSITE" id="PS50067"/>
    </source>
</evidence>
<evidence type="ECO:0000256" key="5">
    <source>
        <dbReference type="ARBA" id="ARBA00022741"/>
    </source>
</evidence>
<feature type="binding site" evidence="10">
    <location>
        <begin position="116"/>
        <end position="123"/>
    </location>
    <ligand>
        <name>ATP</name>
        <dbReference type="ChEBI" id="CHEBI:30616"/>
    </ligand>
</feature>
<dbReference type="PROSITE" id="PS50067">
    <property type="entry name" value="KINESIN_MOTOR_2"/>
    <property type="match status" value="1"/>
</dbReference>
<dbReference type="GO" id="GO:0005634">
    <property type="term" value="C:nucleus"/>
    <property type="evidence" value="ECO:0007669"/>
    <property type="project" value="TreeGrafter"/>
</dbReference>
<accession>A0A8D3E7C8</accession>
<dbReference type="AlphaFoldDB" id="A0A8D3E7C8"/>
<protein>
    <recommendedName>
        <fullName evidence="11">Kinesin-like protein</fullName>
    </recommendedName>
</protein>
<keyword evidence="4 11" id="KW-0493">Microtubule</keyword>
<feature type="domain" description="Kinesin motor" evidence="12">
    <location>
        <begin position="19"/>
        <end position="415"/>
    </location>
</feature>
<proteinExistence type="inferred from homology"/>
<evidence type="ECO:0000256" key="3">
    <source>
        <dbReference type="ARBA" id="ARBA00022553"/>
    </source>
</evidence>
<evidence type="ECO:0000256" key="4">
    <source>
        <dbReference type="ARBA" id="ARBA00022701"/>
    </source>
</evidence>
<dbReference type="GO" id="GO:0008574">
    <property type="term" value="F:plus-end-directed microtubule motor activity"/>
    <property type="evidence" value="ECO:0007669"/>
    <property type="project" value="TreeGrafter"/>
</dbReference>
<keyword evidence="8 10" id="KW-0505">Motor protein</keyword>
<dbReference type="Gene3D" id="3.40.850.10">
    <property type="entry name" value="Kinesin motor domain"/>
    <property type="match status" value="1"/>
</dbReference>
<dbReference type="InterPro" id="IPR001752">
    <property type="entry name" value="Kinesin_motor_dom"/>
</dbReference>
<evidence type="ECO:0000256" key="1">
    <source>
        <dbReference type="ARBA" id="ARBA00004186"/>
    </source>
</evidence>
<dbReference type="PROSITE" id="PS00411">
    <property type="entry name" value="KINESIN_MOTOR_1"/>
    <property type="match status" value="1"/>
</dbReference>
<evidence type="ECO:0000313" key="14">
    <source>
        <dbReference type="Proteomes" id="UP000694558"/>
    </source>
</evidence>
<reference evidence="13" key="2">
    <citation type="submission" date="2025-08" db="UniProtKB">
        <authorList>
            <consortium name="Ensembl"/>
        </authorList>
    </citation>
    <scope>IDENTIFICATION</scope>
</reference>
<evidence type="ECO:0000256" key="9">
    <source>
        <dbReference type="ARBA" id="ARBA00023212"/>
    </source>
</evidence>
<name>A0A8D3E7C8_SCOMX</name>
<keyword evidence="7" id="KW-0175">Coiled coil</keyword>
<evidence type="ECO:0000256" key="6">
    <source>
        <dbReference type="ARBA" id="ARBA00022840"/>
    </source>
</evidence>